<evidence type="ECO:0000313" key="3">
    <source>
        <dbReference type="Proteomes" id="UP000273249"/>
    </source>
</evidence>
<protein>
    <submittedName>
        <fullName evidence="2">Uncharacterized protein</fullName>
    </submittedName>
</protein>
<evidence type="ECO:0000256" key="1">
    <source>
        <dbReference type="SAM" id="MobiDB-lite"/>
    </source>
</evidence>
<reference evidence="2" key="1">
    <citation type="submission" date="2018-10" db="EMBL/GenBank/DDBJ databases">
        <title>A novel 6-phage cocktail reduces Pectobacterium atrosepticum soft rot infection in potato tubers under simulated storage conditions.</title>
        <authorList>
            <person name="Carstens A.B."/>
        </authorList>
    </citation>
    <scope>NUCLEOTIDE SEQUENCE [LARGE SCALE GENOMIC DNA]</scope>
</reference>
<dbReference type="EMBL" id="MK095197">
    <property type="protein sequence ID" value="AZF94299.1"/>
    <property type="molecule type" value="Genomic_DNA"/>
</dbReference>
<dbReference type="Proteomes" id="UP000273249">
    <property type="component" value="Segment"/>
</dbReference>
<feature type="region of interest" description="Disordered" evidence="1">
    <location>
        <begin position="1"/>
        <end position="21"/>
    </location>
</feature>
<proteinExistence type="predicted"/>
<name>A0A3G8FHR0_9CAUD</name>
<accession>A0A3G8FHR0</accession>
<organism evidence="2 3">
    <name type="scientific">Pectobacterium phage Clickz_B5</name>
    <dbReference type="NCBI Taxonomy" id="2489622"/>
    <lineage>
        <taxon>Viruses</taxon>
        <taxon>Duplodnaviria</taxon>
        <taxon>Heunggongvirae</taxon>
        <taxon>Uroviricota</taxon>
        <taxon>Caudoviricetes</taxon>
        <taxon>Autographivirales</taxon>
        <taxon>Autoscriptoviridae</taxon>
        <taxon>Corkvirinae</taxon>
        <taxon>Phimunavirus</taxon>
        <taxon>Phimunavirus Clickz</taxon>
    </lineage>
</organism>
<evidence type="ECO:0000313" key="2">
    <source>
        <dbReference type="EMBL" id="AZF94299.1"/>
    </source>
</evidence>
<sequence>MRERTEWSVPISPQRGDRHTHDTLDATRSAHAHTHTPAQAHTHTHTHAPLWGHAGLIEWREALA</sequence>